<feature type="compositionally biased region" description="Low complexity" evidence="1">
    <location>
        <begin position="182"/>
        <end position="197"/>
    </location>
</feature>
<sequence length="387" mass="44104">DPGRQRPARTPPGRAGPVRPVPQRVLARPRREARVPRGVRAGHDPSGLPRRPDPGGVRRDGPRPCGRLRHTRRGQPLRRQRQPRPRPDVRHGHPPQARLRGAEREVPAEDSGRRVEAAGLRRHRARGRDRHDAHNHLRPAKPAGGQIRRERAQDLHLEGPALGPDGPPRPDDAPRRGRGAPRRPLGLYRGPSGGRRPPQGEAASGDDEQLHERARVHGRRGAGREPDRGRRKGPPLHPGRHERRAHPHRRRVRRRRPLLYRPRHQTGQRARRLRPAHRPEPGRPVPHSPRLRKRRGRRPDGSKSRRPLRQEREVRRGGEPREAPRRGRELGGGERRRADLRGVRGGRRVRRGAQVPRDAPLPGRPDLDEPHPLLRRPARSRPPEVVL</sequence>
<organism evidence="2">
    <name type="scientific">uncultured Rubrobacteraceae bacterium</name>
    <dbReference type="NCBI Taxonomy" id="349277"/>
    <lineage>
        <taxon>Bacteria</taxon>
        <taxon>Bacillati</taxon>
        <taxon>Actinomycetota</taxon>
        <taxon>Rubrobacteria</taxon>
        <taxon>Rubrobacterales</taxon>
        <taxon>Rubrobacteraceae</taxon>
        <taxon>environmental samples</taxon>
    </lineage>
</organism>
<feature type="compositionally biased region" description="Basic and acidic residues" evidence="1">
    <location>
        <begin position="50"/>
        <end position="62"/>
    </location>
</feature>
<evidence type="ECO:0000313" key="2">
    <source>
        <dbReference type="EMBL" id="CAA9457072.1"/>
    </source>
</evidence>
<dbReference type="AlphaFoldDB" id="A0A6J4R6H2"/>
<feature type="non-terminal residue" evidence="2">
    <location>
        <position position="1"/>
    </location>
</feature>
<feature type="compositionally biased region" description="Basic and acidic residues" evidence="1">
    <location>
        <begin position="298"/>
        <end position="342"/>
    </location>
</feature>
<accession>A0A6J4R6H2</accession>
<feature type="compositionally biased region" description="Basic and acidic residues" evidence="1">
    <location>
        <begin position="147"/>
        <end position="157"/>
    </location>
</feature>
<dbReference type="EMBL" id="CADCVH010000053">
    <property type="protein sequence ID" value="CAA9457072.1"/>
    <property type="molecule type" value="Genomic_DNA"/>
</dbReference>
<gene>
    <name evidence="2" type="ORF">AVDCRST_MAG02-2454</name>
</gene>
<feature type="non-terminal residue" evidence="2">
    <location>
        <position position="387"/>
    </location>
</feature>
<feature type="region of interest" description="Disordered" evidence="1">
    <location>
        <begin position="1"/>
        <end position="387"/>
    </location>
</feature>
<feature type="compositionally biased region" description="Basic residues" evidence="1">
    <location>
        <begin position="66"/>
        <end position="84"/>
    </location>
</feature>
<protein>
    <submittedName>
        <fullName evidence="2">Acyl-CoA dehydrogenase</fullName>
    </submittedName>
</protein>
<feature type="compositionally biased region" description="Basic residues" evidence="1">
    <location>
        <begin position="229"/>
        <end position="276"/>
    </location>
</feature>
<name>A0A6J4R6H2_9ACTN</name>
<evidence type="ECO:0000256" key="1">
    <source>
        <dbReference type="SAM" id="MobiDB-lite"/>
    </source>
</evidence>
<proteinExistence type="predicted"/>
<feature type="compositionally biased region" description="Basic and acidic residues" evidence="1">
    <location>
        <begin position="100"/>
        <end position="116"/>
    </location>
</feature>
<reference evidence="2" key="1">
    <citation type="submission" date="2020-02" db="EMBL/GenBank/DDBJ databases">
        <authorList>
            <person name="Meier V. D."/>
        </authorList>
    </citation>
    <scope>NUCLEOTIDE SEQUENCE</scope>
    <source>
        <strain evidence="2">AVDCRST_MAG02</strain>
    </source>
</reference>
<feature type="compositionally biased region" description="Low complexity" evidence="1">
    <location>
        <begin position="11"/>
        <end position="25"/>
    </location>
</feature>